<sequence>MSRESGSGDGALDEIAARFGIGRDSVETMLRAVVAGGGSMAQFNIVELGGPGQWMRGGMTMVGNMFDNELRARVDRLATELATLYFDPPFTLQRELAGASGRTGTDTGAPQGGSRSPWQDGQGTGGMQSQSQGGFGGTGFGGGGNWWPGDLGHPSTAGAQNDSRYAYFPQSRRLAIQRGGGAVELYDTTGYDISGVSQQQGGFGSATFSSAQGPVPLDRLPRVGGASDNKPAAGSSSHPARGTASQDTSSAGSVPAPEAPSPGKSSGGSHGEILDALERLGALKEKGILSEAEFAEKKRDLLARL</sequence>
<name>A0ACD4NM86_9HYPH</name>
<organism evidence="1 2">
    <name type="scientific">Antarcticirhabdus aurantiaca</name>
    <dbReference type="NCBI Taxonomy" id="2606717"/>
    <lineage>
        <taxon>Bacteria</taxon>
        <taxon>Pseudomonadati</taxon>
        <taxon>Pseudomonadota</taxon>
        <taxon>Alphaproteobacteria</taxon>
        <taxon>Hyphomicrobiales</taxon>
        <taxon>Aurantimonadaceae</taxon>
        <taxon>Antarcticirhabdus</taxon>
    </lineage>
</organism>
<protein>
    <submittedName>
        <fullName evidence="1">SHOCT domain-containing protein</fullName>
    </submittedName>
</protein>
<gene>
    <name evidence="1" type="ORF">OXU80_23375</name>
</gene>
<dbReference type="EMBL" id="CP113520">
    <property type="protein sequence ID" value="WAJ27751.1"/>
    <property type="molecule type" value="Genomic_DNA"/>
</dbReference>
<proteinExistence type="predicted"/>
<keyword evidence="2" id="KW-1185">Reference proteome</keyword>
<dbReference type="Proteomes" id="UP001163223">
    <property type="component" value="Chromosome"/>
</dbReference>
<accession>A0ACD4NM86</accession>
<evidence type="ECO:0000313" key="2">
    <source>
        <dbReference type="Proteomes" id="UP001163223"/>
    </source>
</evidence>
<reference evidence="1" key="1">
    <citation type="submission" date="2022-11" db="EMBL/GenBank/DDBJ databases">
        <title>beta-Carotene-producing bacterium, Jeongeuplla avenae sp. nov., alleviates the salt stress of Arabidopsis seedlings.</title>
        <authorList>
            <person name="Jiang L."/>
            <person name="Lee J."/>
        </authorList>
    </citation>
    <scope>NUCLEOTIDE SEQUENCE</scope>
    <source>
        <strain evidence="1">DY_R2A_6</strain>
    </source>
</reference>
<evidence type="ECO:0000313" key="1">
    <source>
        <dbReference type="EMBL" id="WAJ27751.1"/>
    </source>
</evidence>